<organism evidence="5 6">
    <name type="scientific">Oryza rufipogon</name>
    <name type="common">Brownbeard rice</name>
    <name type="synonym">Asian wild rice</name>
    <dbReference type="NCBI Taxonomy" id="4529"/>
    <lineage>
        <taxon>Eukaryota</taxon>
        <taxon>Viridiplantae</taxon>
        <taxon>Streptophyta</taxon>
        <taxon>Embryophyta</taxon>
        <taxon>Tracheophyta</taxon>
        <taxon>Spermatophyta</taxon>
        <taxon>Magnoliopsida</taxon>
        <taxon>Liliopsida</taxon>
        <taxon>Poales</taxon>
        <taxon>Poaceae</taxon>
        <taxon>BOP clade</taxon>
        <taxon>Oryzoideae</taxon>
        <taxon>Oryzeae</taxon>
        <taxon>Oryzinae</taxon>
        <taxon>Oryza</taxon>
    </lineage>
</organism>
<dbReference type="PROSITE" id="PS50097">
    <property type="entry name" value="BTB"/>
    <property type="match status" value="1"/>
</dbReference>
<dbReference type="STRING" id="4529.A0A0E0QHM9"/>
<dbReference type="InterPro" id="IPR000210">
    <property type="entry name" value="BTB/POZ_dom"/>
</dbReference>
<keyword evidence="2" id="KW-0812">Transmembrane</keyword>
<evidence type="ECO:0000313" key="5">
    <source>
        <dbReference type="EnsemblPlants" id="ORUFI08G12680.1"/>
    </source>
</evidence>
<feature type="transmembrane region" description="Helical" evidence="2">
    <location>
        <begin position="392"/>
        <end position="413"/>
    </location>
</feature>
<dbReference type="eggNOG" id="KOG1987">
    <property type="taxonomic scope" value="Eukaryota"/>
</dbReference>
<evidence type="ECO:0000256" key="2">
    <source>
        <dbReference type="SAM" id="Phobius"/>
    </source>
</evidence>
<dbReference type="InterPro" id="IPR002083">
    <property type="entry name" value="MATH/TRAF_dom"/>
</dbReference>
<dbReference type="Proteomes" id="UP000008022">
    <property type="component" value="Unassembled WGS sequence"/>
</dbReference>
<evidence type="ECO:0000259" key="3">
    <source>
        <dbReference type="PROSITE" id="PS50097"/>
    </source>
</evidence>
<evidence type="ECO:0008006" key="7">
    <source>
        <dbReference type="Google" id="ProtNLM"/>
    </source>
</evidence>
<keyword evidence="6" id="KW-1185">Reference proteome</keyword>
<dbReference type="SMR" id="A0A0E0QHM9"/>
<dbReference type="GO" id="GO:0016567">
    <property type="term" value="P:protein ubiquitination"/>
    <property type="evidence" value="ECO:0007669"/>
    <property type="project" value="InterPro"/>
</dbReference>
<evidence type="ECO:0000256" key="1">
    <source>
        <dbReference type="ARBA" id="ARBA00004906"/>
    </source>
</evidence>
<feature type="domain" description="BTB" evidence="3">
    <location>
        <begin position="192"/>
        <end position="268"/>
    </location>
</feature>
<dbReference type="Gene3D" id="3.30.710.10">
    <property type="entry name" value="Potassium Channel Kv1.1, Chain A"/>
    <property type="match status" value="1"/>
</dbReference>
<name>A0A0E0QHM9_ORYRU</name>
<dbReference type="PROSITE" id="PS50144">
    <property type="entry name" value="MATH"/>
    <property type="match status" value="1"/>
</dbReference>
<evidence type="ECO:0000313" key="6">
    <source>
        <dbReference type="Proteomes" id="UP000008022"/>
    </source>
</evidence>
<dbReference type="SMART" id="SM00225">
    <property type="entry name" value="BTB"/>
    <property type="match status" value="1"/>
</dbReference>
<reference evidence="5" key="2">
    <citation type="submission" date="2015-06" db="UniProtKB">
        <authorList>
            <consortium name="EnsemblPlants"/>
        </authorList>
    </citation>
    <scope>IDENTIFICATION</scope>
</reference>
<dbReference type="EnsemblPlants" id="ORUFI08G12680.1">
    <property type="protein sequence ID" value="ORUFI08G12680.1"/>
    <property type="gene ID" value="ORUFI08G12680"/>
</dbReference>
<dbReference type="AlphaFoldDB" id="A0A0E0QHM9"/>
<dbReference type="OMA" id="EFILQHD"/>
<dbReference type="HOGENOM" id="CLU_004253_2_0_1"/>
<keyword evidence="2" id="KW-1133">Transmembrane helix</keyword>
<dbReference type="InterPro" id="IPR011333">
    <property type="entry name" value="SKP1/BTB/POZ_sf"/>
</dbReference>
<comment type="pathway">
    <text evidence="1">Protein modification; protein ubiquitination.</text>
</comment>
<dbReference type="CDD" id="cd00121">
    <property type="entry name" value="MATH"/>
    <property type="match status" value="1"/>
</dbReference>
<dbReference type="Gramene" id="ORUFI08G12680.1">
    <property type="protein sequence ID" value="ORUFI08G12680.1"/>
    <property type="gene ID" value="ORUFI08G12680"/>
</dbReference>
<dbReference type="PANTHER" id="PTHR26379">
    <property type="entry name" value="BTB/POZ AND MATH DOMAIN-CONTAINING PROTEIN 1"/>
    <property type="match status" value="1"/>
</dbReference>
<protein>
    <recommendedName>
        <fullName evidence="7">BTB domain-containing protein</fullName>
    </recommendedName>
</protein>
<dbReference type="SUPFAM" id="SSF54695">
    <property type="entry name" value="POZ domain"/>
    <property type="match status" value="1"/>
</dbReference>
<sequence>MAAPSPSSGDRAPTRETASTQRLTITPYSSFSGLSSGKPVISGLFSLGGHLWDILFFPGGYYSGSPYAAVFLRLVSSDHREQVRVLVDFTLVYRRGGMTGGGEDDGSYTRCGYHVFGPGPATVGRGCFGFPEFILQHDLAASGVLLRGDRLVVECAVLLAADADEVLRRGPRPLDDELRRGLRRMLEDGTGADVTFVVRGERFRAHRCVLAARSPVLLAELHGPAARAMGETQDTDDATTTITIDDMEPDAFAAMLRFAYDDTLPELPGNSERDATGVHMAQHLLAAADLYRMDALSQACQDRLARCVTPATAADTYALADRLGLRLLKAAVVRDVAATGARGIEAVKNSEGFRRLAAADAATAEEMVRKVMAAASAHVKREEVSTVSSMEMILGSLGVAVFAGIALAALNFGPFRPIK</sequence>
<dbReference type="InterPro" id="IPR045005">
    <property type="entry name" value="BPM1-6"/>
</dbReference>
<dbReference type="InterPro" id="IPR008974">
    <property type="entry name" value="TRAF-like"/>
</dbReference>
<dbReference type="Pfam" id="PF00651">
    <property type="entry name" value="BTB"/>
    <property type="match status" value="1"/>
</dbReference>
<dbReference type="PANTHER" id="PTHR26379:SF187">
    <property type="entry name" value="OS07G0655300 PROTEIN"/>
    <property type="match status" value="1"/>
</dbReference>
<reference evidence="6" key="1">
    <citation type="submission" date="2013-06" db="EMBL/GenBank/DDBJ databases">
        <authorList>
            <person name="Zhao Q."/>
        </authorList>
    </citation>
    <scope>NUCLEOTIDE SEQUENCE</scope>
    <source>
        <strain evidence="6">cv. W1943</strain>
    </source>
</reference>
<accession>A0A0E0QHM9</accession>
<dbReference type="Pfam" id="PF22486">
    <property type="entry name" value="MATH_2"/>
    <property type="match status" value="1"/>
</dbReference>
<dbReference type="SUPFAM" id="SSF49599">
    <property type="entry name" value="TRAF domain-like"/>
    <property type="match status" value="1"/>
</dbReference>
<evidence type="ECO:0000259" key="4">
    <source>
        <dbReference type="PROSITE" id="PS50144"/>
    </source>
</evidence>
<proteinExistence type="predicted"/>
<feature type="domain" description="MATH" evidence="4">
    <location>
        <begin position="18"/>
        <end position="157"/>
    </location>
</feature>
<keyword evidence="2" id="KW-0472">Membrane</keyword>
<dbReference type="Gene3D" id="2.60.210.10">
    <property type="entry name" value="Apoptosis, Tumor Necrosis Factor Receptor Associated Protein 2, Chain A"/>
    <property type="match status" value="1"/>
</dbReference>